<protein>
    <submittedName>
        <fullName evidence="2">Polycystic kidney disease protein 1-like 3 (PC1-like 3 protein) (Polycystin-1L3)</fullName>
    </submittedName>
</protein>
<reference evidence="2 3" key="1">
    <citation type="submission" date="2024-02" db="EMBL/GenBank/DDBJ databases">
        <authorList>
            <person name="Chen Y."/>
            <person name="Shah S."/>
            <person name="Dougan E. K."/>
            <person name="Thang M."/>
            <person name="Chan C."/>
        </authorList>
    </citation>
    <scope>NUCLEOTIDE SEQUENCE [LARGE SCALE GENOMIC DNA]</scope>
</reference>
<feature type="compositionally biased region" description="Basic and acidic residues" evidence="1">
    <location>
        <begin position="139"/>
        <end position="177"/>
    </location>
</feature>
<feature type="compositionally biased region" description="Basic and acidic residues" evidence="1">
    <location>
        <begin position="303"/>
        <end position="324"/>
    </location>
</feature>
<sequence length="416" mass="45576">MKNVSTAALDSEDTQVYEASPIAAGLQKTSSVISLDDDSDTEPPTDDNLRRSLATEFSTVYNAGGHAMGDDWTDSQVPMDGYGPLQLHEPKEQGETESGANKALAQSEEAPQAGSSQAEKLPCGEAPSGHSTGILENPVVKEPDEVTKEELVPAHLEPKEVTKEELVPAHPEPKEVSNEEVVPAHSEPMEVTKEELVPADPEPKEVTKEEVVPAHPEPKEVTKEELVPEHLELEEVTKEEVVPAHLEPMEVTKEELVRAHPEPKEVTKEEVVPAHLEPEEVTKEEPIEPEAILVEEVGEGEGGGDKGPFKEEEVKEEPPLGKEEGDGEVAGAKGLKRKIETPNEVDEEKPEKQEKEHIKSFAEWWDSCMDALQNHAPADAKKGEIKCPALDFPKLVAEHAQVYLEETCLRMEPESP</sequence>
<proteinExistence type="predicted"/>
<feature type="compositionally biased region" description="Basic and acidic residues" evidence="1">
    <location>
        <begin position="187"/>
        <end position="286"/>
    </location>
</feature>
<gene>
    <name evidence="2" type="ORF">SCF082_LOCUS6031</name>
</gene>
<dbReference type="EMBL" id="CAXAMM010003324">
    <property type="protein sequence ID" value="CAK8999418.1"/>
    <property type="molecule type" value="Genomic_DNA"/>
</dbReference>
<dbReference type="Proteomes" id="UP001642464">
    <property type="component" value="Unassembled WGS sequence"/>
</dbReference>
<organism evidence="2 3">
    <name type="scientific">Durusdinium trenchii</name>
    <dbReference type="NCBI Taxonomy" id="1381693"/>
    <lineage>
        <taxon>Eukaryota</taxon>
        <taxon>Sar</taxon>
        <taxon>Alveolata</taxon>
        <taxon>Dinophyceae</taxon>
        <taxon>Suessiales</taxon>
        <taxon>Symbiodiniaceae</taxon>
        <taxon>Durusdinium</taxon>
    </lineage>
</organism>
<evidence type="ECO:0000313" key="3">
    <source>
        <dbReference type="Proteomes" id="UP001642464"/>
    </source>
</evidence>
<name>A0ABP0I9Z9_9DINO</name>
<feature type="region of interest" description="Disordered" evidence="1">
    <location>
        <begin position="1"/>
        <end position="51"/>
    </location>
</feature>
<feature type="region of interest" description="Disordered" evidence="1">
    <location>
        <begin position="64"/>
        <end position="356"/>
    </location>
</feature>
<evidence type="ECO:0000313" key="2">
    <source>
        <dbReference type="EMBL" id="CAK8999418.1"/>
    </source>
</evidence>
<accession>A0ABP0I9Z9</accession>
<keyword evidence="3" id="KW-1185">Reference proteome</keyword>
<feature type="compositionally biased region" description="Acidic residues" evidence="1">
    <location>
        <begin position="35"/>
        <end position="45"/>
    </location>
</feature>
<comment type="caution">
    <text evidence="2">The sequence shown here is derived from an EMBL/GenBank/DDBJ whole genome shotgun (WGS) entry which is preliminary data.</text>
</comment>
<evidence type="ECO:0000256" key="1">
    <source>
        <dbReference type="SAM" id="MobiDB-lite"/>
    </source>
</evidence>